<dbReference type="GO" id="GO:0016020">
    <property type="term" value="C:membrane"/>
    <property type="evidence" value="ECO:0007669"/>
    <property type="project" value="UniProtKB-SubCell"/>
</dbReference>
<dbReference type="Pfam" id="PF01169">
    <property type="entry name" value="GDT1"/>
    <property type="match status" value="2"/>
</dbReference>
<dbReference type="AlphaFoldDB" id="A0A1M6QWP5"/>
<evidence type="ECO:0000313" key="7">
    <source>
        <dbReference type="EMBL" id="SHK24689.1"/>
    </source>
</evidence>
<dbReference type="OrthoDB" id="9801356at2"/>
<keyword evidence="4 6" id="KW-1133">Transmembrane helix</keyword>
<dbReference type="RefSeq" id="WP_072889514.1">
    <property type="nucleotide sequence ID" value="NZ_FRAE01000049.1"/>
</dbReference>
<dbReference type="Proteomes" id="UP000242497">
    <property type="component" value="Unassembled WGS sequence"/>
</dbReference>
<sequence>MKEFITAFVLITLAEMGDKTQLLAMAFSSKFKSISVLIGIFIGSFLNHGIAIAIGNYVSRFVSIEKIQILASILFILFGLWSLKIDNEDSDEENVKGNYGPIITVALAFFIGELGDKTQLTAMTLGANSKYPIFVLFGTVCGMIVTGGLGIIIGKLLGKKIPEVTMKIVAAFVFIFFGTIGLYKYIPSIYINTVTTISYFGILLLLILLILRHNLIQKDKYYEERLALVLSKCRNCGQNHIEDCPVNKKRLQLEKEYLGQNIPYLGSVIKYLESLKYLDINLYEKVHNSYKCKNEKNKL</sequence>
<organism evidence="7 8">
    <name type="scientific">Tepidibacter formicigenes DSM 15518</name>
    <dbReference type="NCBI Taxonomy" id="1123349"/>
    <lineage>
        <taxon>Bacteria</taxon>
        <taxon>Bacillati</taxon>
        <taxon>Bacillota</taxon>
        <taxon>Clostridia</taxon>
        <taxon>Peptostreptococcales</taxon>
        <taxon>Peptostreptococcaceae</taxon>
        <taxon>Tepidibacter</taxon>
    </lineage>
</organism>
<evidence type="ECO:0000256" key="6">
    <source>
        <dbReference type="RuleBase" id="RU365102"/>
    </source>
</evidence>
<evidence type="ECO:0000256" key="2">
    <source>
        <dbReference type="ARBA" id="ARBA00009190"/>
    </source>
</evidence>
<feature type="transmembrane region" description="Helical" evidence="6">
    <location>
        <begin position="164"/>
        <end position="183"/>
    </location>
</feature>
<keyword evidence="8" id="KW-1185">Reference proteome</keyword>
<feature type="transmembrane region" description="Helical" evidence="6">
    <location>
        <begin position="34"/>
        <end position="55"/>
    </location>
</feature>
<dbReference type="STRING" id="1123349.SAMN02744037_01968"/>
<proteinExistence type="inferred from homology"/>
<name>A0A1M6QWP5_9FIRM</name>
<accession>A0A1M6QWP5</accession>
<evidence type="ECO:0000256" key="5">
    <source>
        <dbReference type="ARBA" id="ARBA00023136"/>
    </source>
</evidence>
<dbReference type="EMBL" id="FRAE01000049">
    <property type="protein sequence ID" value="SHK24689.1"/>
    <property type="molecule type" value="Genomic_DNA"/>
</dbReference>
<dbReference type="GO" id="GO:0046873">
    <property type="term" value="F:metal ion transmembrane transporter activity"/>
    <property type="evidence" value="ECO:0007669"/>
    <property type="project" value="InterPro"/>
</dbReference>
<gene>
    <name evidence="7" type="ORF">SAMN02744037_01968</name>
</gene>
<dbReference type="InterPro" id="IPR001727">
    <property type="entry name" value="GDT1-like"/>
</dbReference>
<keyword evidence="5 6" id="KW-0472">Membrane</keyword>
<keyword evidence="3 6" id="KW-0812">Transmembrane</keyword>
<feature type="transmembrane region" description="Helical" evidence="6">
    <location>
        <begin position="131"/>
        <end position="152"/>
    </location>
</feature>
<evidence type="ECO:0000256" key="1">
    <source>
        <dbReference type="ARBA" id="ARBA00004141"/>
    </source>
</evidence>
<comment type="similarity">
    <text evidence="2 6">Belongs to the GDT1 family.</text>
</comment>
<reference evidence="8" key="1">
    <citation type="submission" date="2016-11" db="EMBL/GenBank/DDBJ databases">
        <authorList>
            <person name="Varghese N."/>
            <person name="Submissions S."/>
        </authorList>
    </citation>
    <scope>NUCLEOTIDE SEQUENCE [LARGE SCALE GENOMIC DNA]</scope>
    <source>
        <strain evidence="8">DSM 15518</strain>
    </source>
</reference>
<protein>
    <recommendedName>
        <fullName evidence="6">GDT1 family protein</fullName>
    </recommendedName>
</protein>
<comment type="subcellular location">
    <subcellularLocation>
        <location evidence="1 6">Membrane</location>
        <topology evidence="1 6">Multi-pass membrane protein</topology>
    </subcellularLocation>
</comment>
<feature type="transmembrane region" description="Helical" evidence="6">
    <location>
        <begin position="189"/>
        <end position="211"/>
    </location>
</feature>
<feature type="transmembrane region" description="Helical" evidence="6">
    <location>
        <begin position="67"/>
        <end position="83"/>
    </location>
</feature>
<dbReference type="PANTHER" id="PTHR12608:SF1">
    <property type="entry name" value="TRANSMEMBRANE PROTEIN 165"/>
    <property type="match status" value="1"/>
</dbReference>
<evidence type="ECO:0000313" key="8">
    <source>
        <dbReference type="Proteomes" id="UP000242497"/>
    </source>
</evidence>
<evidence type="ECO:0000256" key="3">
    <source>
        <dbReference type="ARBA" id="ARBA00022692"/>
    </source>
</evidence>
<dbReference type="PANTHER" id="PTHR12608">
    <property type="entry name" value="TRANSMEMBRANE PROTEIN HTP-1 RELATED"/>
    <property type="match status" value="1"/>
</dbReference>
<evidence type="ECO:0000256" key="4">
    <source>
        <dbReference type="ARBA" id="ARBA00022989"/>
    </source>
</evidence>